<evidence type="ECO:0000313" key="1">
    <source>
        <dbReference type="EMBL" id="OUC94448.1"/>
    </source>
</evidence>
<dbReference type="Proteomes" id="UP000194761">
    <property type="component" value="Unassembled WGS sequence"/>
</dbReference>
<sequence length="69" mass="7625">MCVAGEIRFTPSSRATGPQLMFGLSSRDVRDRFEVSSRKTGMPRVPKLVLSTIASAARASRLMVMYRSC</sequence>
<protein>
    <submittedName>
        <fullName evidence="1">Uncharacterized protein</fullName>
    </submittedName>
</protein>
<gene>
    <name evidence="1" type="ORF">CA984_22305</name>
</gene>
<comment type="caution">
    <text evidence="1">The sequence shown here is derived from an EMBL/GenBank/DDBJ whole genome shotgun (WGS) entry which is preliminary data.</text>
</comment>
<dbReference type="EMBL" id="NGFP01000105">
    <property type="protein sequence ID" value="OUC94448.1"/>
    <property type="molecule type" value="Genomic_DNA"/>
</dbReference>
<name>A0A243RI03_9ACTN</name>
<evidence type="ECO:0000313" key="2">
    <source>
        <dbReference type="Proteomes" id="UP000194761"/>
    </source>
</evidence>
<proteinExistence type="predicted"/>
<accession>A0A243RI03</accession>
<keyword evidence="2" id="KW-1185">Reference proteome</keyword>
<dbReference type="AlphaFoldDB" id="A0A243RI03"/>
<dbReference type="RefSeq" id="WP_086575510.1">
    <property type="nucleotide sequence ID" value="NZ_NGFP01000105.1"/>
</dbReference>
<organism evidence="1 2">
    <name type="scientific">Streptosporangium minutum</name>
    <dbReference type="NCBI Taxonomy" id="569862"/>
    <lineage>
        <taxon>Bacteria</taxon>
        <taxon>Bacillati</taxon>
        <taxon>Actinomycetota</taxon>
        <taxon>Actinomycetes</taxon>
        <taxon>Streptosporangiales</taxon>
        <taxon>Streptosporangiaceae</taxon>
        <taxon>Streptosporangium</taxon>
    </lineage>
</organism>
<reference evidence="1 2" key="1">
    <citation type="submission" date="2017-05" db="EMBL/GenBank/DDBJ databases">
        <title>Biotechnological potential of actinobacteria isolated from South African environments.</title>
        <authorList>
            <person name="Le Roes-Hill M."/>
            <person name="Prins A."/>
            <person name="Durrell K.A."/>
        </authorList>
    </citation>
    <scope>NUCLEOTIDE SEQUENCE [LARGE SCALE GENOMIC DNA]</scope>
    <source>
        <strain evidence="1">M26</strain>
    </source>
</reference>